<accession>A0A5B7J7J7</accession>
<name>A0A5B7J7J7_PORTR</name>
<sequence length="80" mass="8154">MKNIFSAPSNAGNVTVPLRGSSVWAALGVTSAPEDPPPQCRPPPALAHPSLMPEGMTSATRGKGTAAQMTHASFLLESGV</sequence>
<reference evidence="1 2" key="1">
    <citation type="submission" date="2019-05" db="EMBL/GenBank/DDBJ databases">
        <title>Another draft genome of Portunus trituberculatus and its Hox gene families provides insights of decapod evolution.</title>
        <authorList>
            <person name="Jeong J.-H."/>
            <person name="Song I."/>
            <person name="Kim S."/>
            <person name="Choi T."/>
            <person name="Kim D."/>
            <person name="Ryu S."/>
            <person name="Kim W."/>
        </authorList>
    </citation>
    <scope>NUCLEOTIDE SEQUENCE [LARGE SCALE GENOMIC DNA]</scope>
    <source>
        <tissue evidence="1">Muscle</tissue>
    </source>
</reference>
<dbReference type="EMBL" id="VSRR010077777">
    <property type="protein sequence ID" value="MPC88434.1"/>
    <property type="molecule type" value="Genomic_DNA"/>
</dbReference>
<organism evidence="1 2">
    <name type="scientific">Portunus trituberculatus</name>
    <name type="common">Swimming crab</name>
    <name type="synonym">Neptunus trituberculatus</name>
    <dbReference type="NCBI Taxonomy" id="210409"/>
    <lineage>
        <taxon>Eukaryota</taxon>
        <taxon>Metazoa</taxon>
        <taxon>Ecdysozoa</taxon>
        <taxon>Arthropoda</taxon>
        <taxon>Crustacea</taxon>
        <taxon>Multicrustacea</taxon>
        <taxon>Malacostraca</taxon>
        <taxon>Eumalacostraca</taxon>
        <taxon>Eucarida</taxon>
        <taxon>Decapoda</taxon>
        <taxon>Pleocyemata</taxon>
        <taxon>Brachyura</taxon>
        <taxon>Eubrachyura</taxon>
        <taxon>Portunoidea</taxon>
        <taxon>Portunidae</taxon>
        <taxon>Portuninae</taxon>
        <taxon>Portunus</taxon>
    </lineage>
</organism>
<evidence type="ECO:0000313" key="1">
    <source>
        <dbReference type="EMBL" id="MPC88434.1"/>
    </source>
</evidence>
<evidence type="ECO:0000313" key="2">
    <source>
        <dbReference type="Proteomes" id="UP000324222"/>
    </source>
</evidence>
<dbReference type="AlphaFoldDB" id="A0A5B7J7J7"/>
<proteinExistence type="predicted"/>
<dbReference type="Proteomes" id="UP000324222">
    <property type="component" value="Unassembled WGS sequence"/>
</dbReference>
<keyword evidence="2" id="KW-1185">Reference proteome</keyword>
<protein>
    <submittedName>
        <fullName evidence="1">Uncharacterized protein</fullName>
    </submittedName>
</protein>
<gene>
    <name evidence="1" type="ORF">E2C01_083336</name>
</gene>
<comment type="caution">
    <text evidence="1">The sequence shown here is derived from an EMBL/GenBank/DDBJ whole genome shotgun (WGS) entry which is preliminary data.</text>
</comment>